<dbReference type="EMBL" id="BAQP01000198">
    <property type="protein sequence ID" value="GBQ27208.1"/>
    <property type="molecule type" value="Genomic_DNA"/>
</dbReference>
<dbReference type="PANTHER" id="PTHR42953:SF1">
    <property type="entry name" value="METAL-BINDING PROTEIN HI_0362-RELATED"/>
    <property type="match status" value="1"/>
</dbReference>
<evidence type="ECO:0000313" key="5">
    <source>
        <dbReference type="EMBL" id="GBQ27208.1"/>
    </source>
</evidence>
<proteinExistence type="predicted"/>
<reference evidence="5" key="1">
    <citation type="submission" date="2013-04" db="EMBL/GenBank/DDBJ databases">
        <title>The genome sequencing project of 58 acetic acid bacteria.</title>
        <authorList>
            <person name="Okamoto-Kainuma A."/>
            <person name="Ishikawa M."/>
            <person name="Umino S."/>
            <person name="Koizumi Y."/>
            <person name="Shiwa Y."/>
            <person name="Yoshikawa H."/>
            <person name="Matsutani M."/>
            <person name="Matsushita K."/>
        </authorList>
    </citation>
    <scope>NUCLEOTIDE SEQUENCE</scope>
    <source>
        <strain evidence="5">DSM 12717</strain>
    </source>
</reference>
<dbReference type="InterPro" id="IPR006127">
    <property type="entry name" value="ZnuA-like"/>
</dbReference>
<protein>
    <submittedName>
        <fullName evidence="5">Metal ion ABC transporter substrate-binding periplasmic protein</fullName>
    </submittedName>
</protein>
<name>A0ABQ0P900_9PROT</name>
<dbReference type="Pfam" id="PF01297">
    <property type="entry name" value="ZnuA"/>
    <property type="match status" value="1"/>
</dbReference>
<evidence type="ECO:0000256" key="1">
    <source>
        <dbReference type="ARBA" id="ARBA00004196"/>
    </source>
</evidence>
<keyword evidence="3" id="KW-0479">Metal-binding</keyword>
<keyword evidence="4" id="KW-0732">Signal</keyword>
<evidence type="ECO:0000313" key="6">
    <source>
        <dbReference type="Proteomes" id="UP001060895"/>
    </source>
</evidence>
<comment type="caution">
    <text evidence="5">The sequence shown here is derived from an EMBL/GenBank/DDBJ whole genome shotgun (WGS) entry which is preliminary data.</text>
</comment>
<sequence>MAVLLVASATGAARADSPIAIVAAEAVWGDIARQVGGEDAAVTSILTNPATDPHAFEASPMDGRRLGSARIVIANGGGYDGWIDRLVTEGGDADRPAVLNVAALVGWRDGDNVHFWYDLSMVRAVATAIAQDCAAIRPDRRAALQARLQRFLDGLVPLQRRIDLLRSRYQGVPVAASEPIFGLMTGQIGLAMHDAAFQRAVMNGTDPGPFEVAGFERDLTARRVRLLILNEQTAGPATERLVQLAREAGIPVLRVGESLPPGLSYQDWIAGILDRLDRALSGGPA</sequence>
<accession>A0ABQ0P900</accession>
<dbReference type="Proteomes" id="UP001060895">
    <property type="component" value="Unassembled WGS sequence"/>
</dbReference>
<dbReference type="PANTHER" id="PTHR42953">
    <property type="entry name" value="HIGH-AFFINITY ZINC UPTAKE SYSTEM PROTEIN ZNUA-RELATED"/>
    <property type="match status" value="1"/>
</dbReference>
<comment type="subcellular location">
    <subcellularLocation>
        <location evidence="1">Cell envelope</location>
    </subcellularLocation>
</comment>
<keyword evidence="6" id="KW-1185">Reference proteome</keyword>
<dbReference type="SUPFAM" id="SSF53807">
    <property type="entry name" value="Helical backbone' metal receptor"/>
    <property type="match status" value="1"/>
</dbReference>
<gene>
    <name evidence="5" type="ORF">AA12717_2602</name>
</gene>
<evidence type="ECO:0000256" key="4">
    <source>
        <dbReference type="ARBA" id="ARBA00022729"/>
    </source>
</evidence>
<dbReference type="Gene3D" id="3.40.50.1980">
    <property type="entry name" value="Nitrogenase molybdenum iron protein domain"/>
    <property type="match status" value="1"/>
</dbReference>
<organism evidence="5 6">
    <name type="scientific">Gluconacetobacter sacchari DSM 12717</name>
    <dbReference type="NCBI Taxonomy" id="1307940"/>
    <lineage>
        <taxon>Bacteria</taxon>
        <taxon>Pseudomonadati</taxon>
        <taxon>Pseudomonadota</taxon>
        <taxon>Alphaproteobacteria</taxon>
        <taxon>Acetobacterales</taxon>
        <taxon>Acetobacteraceae</taxon>
        <taxon>Gluconacetobacter</taxon>
    </lineage>
</organism>
<dbReference type="InterPro" id="IPR050492">
    <property type="entry name" value="Bact_metal-bind_prot9"/>
</dbReference>
<keyword evidence="2" id="KW-0813">Transport</keyword>
<evidence type="ECO:0000256" key="3">
    <source>
        <dbReference type="ARBA" id="ARBA00022723"/>
    </source>
</evidence>
<evidence type="ECO:0000256" key="2">
    <source>
        <dbReference type="ARBA" id="ARBA00022448"/>
    </source>
</evidence>